<sequence>MPYPIAKLAYGLRCRLNELVTPAERYRLQEAAGNKDICQPKPKLICVHTAARSPLVFGQNIVYFFYKDAKVFVAPSYLHEIPVITDKADDVVLCKYMELNNIRVQDLTDDLLGRIIFQKLRFLNYEDIPSTFLKSLHSKTPLTGFLP</sequence>
<dbReference type="AlphaFoldDB" id="A0A7E4ZWG5"/>
<evidence type="ECO:0000313" key="2">
    <source>
        <dbReference type="WBParaSite" id="Pan_g21791.t1"/>
    </source>
</evidence>
<name>A0A7E4ZWG5_PANRE</name>
<evidence type="ECO:0000313" key="1">
    <source>
        <dbReference type="Proteomes" id="UP000492821"/>
    </source>
</evidence>
<dbReference type="Proteomes" id="UP000492821">
    <property type="component" value="Unassembled WGS sequence"/>
</dbReference>
<organism evidence="1 2">
    <name type="scientific">Panagrellus redivivus</name>
    <name type="common">Microworm</name>
    <dbReference type="NCBI Taxonomy" id="6233"/>
    <lineage>
        <taxon>Eukaryota</taxon>
        <taxon>Metazoa</taxon>
        <taxon>Ecdysozoa</taxon>
        <taxon>Nematoda</taxon>
        <taxon>Chromadorea</taxon>
        <taxon>Rhabditida</taxon>
        <taxon>Tylenchina</taxon>
        <taxon>Panagrolaimomorpha</taxon>
        <taxon>Panagrolaimoidea</taxon>
        <taxon>Panagrolaimidae</taxon>
        <taxon>Panagrellus</taxon>
    </lineage>
</organism>
<accession>A0A7E4ZWG5</accession>
<reference evidence="1" key="1">
    <citation type="journal article" date="2013" name="Genetics">
        <title>The draft genome and transcriptome of Panagrellus redivivus are shaped by the harsh demands of a free-living lifestyle.</title>
        <authorList>
            <person name="Srinivasan J."/>
            <person name="Dillman A.R."/>
            <person name="Macchietto M.G."/>
            <person name="Heikkinen L."/>
            <person name="Lakso M."/>
            <person name="Fracchia K.M."/>
            <person name="Antoshechkin I."/>
            <person name="Mortazavi A."/>
            <person name="Wong G."/>
            <person name="Sternberg P.W."/>
        </authorList>
    </citation>
    <scope>NUCLEOTIDE SEQUENCE [LARGE SCALE GENOMIC DNA]</scope>
    <source>
        <strain evidence="1">MT8872</strain>
    </source>
</reference>
<reference evidence="2" key="2">
    <citation type="submission" date="2020-10" db="UniProtKB">
        <authorList>
            <consortium name="WormBaseParasite"/>
        </authorList>
    </citation>
    <scope>IDENTIFICATION</scope>
</reference>
<protein>
    <submittedName>
        <fullName evidence="2">OB_NTP_bind domain-containing protein</fullName>
    </submittedName>
</protein>
<proteinExistence type="predicted"/>
<keyword evidence="1" id="KW-1185">Reference proteome</keyword>
<dbReference type="WBParaSite" id="Pan_g21791.t1">
    <property type="protein sequence ID" value="Pan_g21791.t1"/>
    <property type="gene ID" value="Pan_g21791"/>
</dbReference>